<dbReference type="InterPro" id="IPR025286">
    <property type="entry name" value="MOFRL_assoc_dom"/>
</dbReference>
<dbReference type="InterPro" id="IPR007835">
    <property type="entry name" value="MOFRL"/>
</dbReference>
<evidence type="ECO:0000313" key="4">
    <source>
        <dbReference type="EMBL" id="CAD1530628.1"/>
    </source>
</evidence>
<reference evidence="4" key="1">
    <citation type="submission" date="2020-07" db="EMBL/GenBank/DDBJ databases">
        <authorList>
            <person name="Ferguson B K."/>
        </authorList>
    </citation>
    <scope>NUCLEOTIDE SEQUENCE</scope>
    <source>
        <strain evidence="4">L06</strain>
    </source>
</reference>
<dbReference type="PANTHER" id="PTHR12227:SF0">
    <property type="entry name" value="GLYCERATE KINASE"/>
    <property type="match status" value="1"/>
</dbReference>
<dbReference type="GO" id="GO:0005737">
    <property type="term" value="C:cytoplasm"/>
    <property type="evidence" value="ECO:0007669"/>
    <property type="project" value="TreeGrafter"/>
</dbReference>
<evidence type="ECO:0000256" key="1">
    <source>
        <dbReference type="ARBA" id="ARBA00005393"/>
    </source>
</evidence>
<dbReference type="InterPro" id="IPR039760">
    <property type="entry name" value="MOFRL_protein"/>
</dbReference>
<gene>
    <name evidence="4" type="ORF">BBRV_LOCUS6719</name>
</gene>
<dbReference type="GO" id="GO:0008887">
    <property type="term" value="F:glycerate kinase activity"/>
    <property type="evidence" value="ECO:0007669"/>
    <property type="project" value="InterPro"/>
</dbReference>
<dbReference type="Pfam" id="PF05161">
    <property type="entry name" value="MOFRL"/>
    <property type="match status" value="1"/>
</dbReference>
<sequence>MKLFQALIRYSCVRELRTIAKMAGDRNLTSMRSELKEIFAAGLNSVKPHVLIKEKVRVQGDELIIDGFGYEMTPKVHLVGCGKAVLGMALEMEKLLGNRLMRGIVSLPRGSAALDTANFGKYEISKARGVLSYHENCENNVADVATLEVTREIISLVQNLDERDTLIVLISGGSSALLSQPHPSLTLAEKNAFWKNLQNRGADIKEVNKVRQKLSMVKGGKFAKLAFPARVIGLVLSDVIGDPIDLIGSAPTHFSDTEPEEIREILGKYGFKENEVDRRIWSLLCEQNGGRWDLQDGGSRARSQWNRTDFDRYVTNIIIGNNLCAINAAKEQALNGGLKVVVLRNDIEGLVRNVSRMYINLAKSVCLLWEKKMARGDFVNEVKSVVGKFEDLDAIVDDVERGTEGILMIGGGEPAVIVKGTGKGGRNQELALQFSEDWAREVGREGTLGKFEVLFLSAGTDGQDGPTDATGAFGYSEIAQREPKFVDFLRNNDAYHFYERFNNGSDLLKTGFTGTNVMDLHFVYLRRRG</sequence>
<accession>A0A6V7HTN0</accession>
<dbReference type="Gene3D" id="3.40.1480.10">
    <property type="entry name" value="MOFRL domain"/>
    <property type="match status" value="1"/>
</dbReference>
<protein>
    <recommendedName>
        <fullName evidence="5">Glycerate kinase</fullName>
    </recommendedName>
</protein>
<feature type="domain" description="MOFRL-associated" evidence="3">
    <location>
        <begin position="35"/>
        <end position="280"/>
    </location>
</feature>
<name>A0A6V7HTN0_9HYME</name>
<dbReference type="Pfam" id="PF13660">
    <property type="entry name" value="DUF4147"/>
    <property type="match status" value="1"/>
</dbReference>
<dbReference type="Gene3D" id="3.40.50.10180">
    <property type="entry name" value="Glycerate kinase, MOFRL-like N-terminal domain"/>
    <property type="match status" value="1"/>
</dbReference>
<feature type="domain" description="MOFRL" evidence="2">
    <location>
        <begin position="407"/>
        <end position="519"/>
    </location>
</feature>
<dbReference type="InterPro" id="IPR037035">
    <property type="entry name" value="GK-like_C_sf"/>
</dbReference>
<proteinExistence type="inferred from homology"/>
<evidence type="ECO:0000259" key="3">
    <source>
        <dbReference type="Pfam" id="PF13660"/>
    </source>
</evidence>
<comment type="similarity">
    <text evidence="1">Belongs to the glycerate kinase type-2 family.</text>
</comment>
<dbReference type="EMBL" id="CADCXW020000001">
    <property type="protein sequence ID" value="CAD1530628.1"/>
    <property type="molecule type" value="Genomic_DNA"/>
</dbReference>
<dbReference type="PANTHER" id="PTHR12227">
    <property type="entry name" value="GLYCERATE KINASE"/>
    <property type="match status" value="1"/>
</dbReference>
<evidence type="ECO:0008006" key="5">
    <source>
        <dbReference type="Google" id="ProtNLM"/>
    </source>
</evidence>
<evidence type="ECO:0000259" key="2">
    <source>
        <dbReference type="Pfam" id="PF05161"/>
    </source>
</evidence>
<dbReference type="SUPFAM" id="SSF82544">
    <property type="entry name" value="GckA/TtuD-like"/>
    <property type="match status" value="1"/>
</dbReference>
<organism evidence="4">
    <name type="scientific">Bracon brevicornis</name>
    <dbReference type="NCBI Taxonomy" id="1563983"/>
    <lineage>
        <taxon>Eukaryota</taxon>
        <taxon>Metazoa</taxon>
        <taxon>Ecdysozoa</taxon>
        <taxon>Arthropoda</taxon>
        <taxon>Hexapoda</taxon>
        <taxon>Insecta</taxon>
        <taxon>Pterygota</taxon>
        <taxon>Neoptera</taxon>
        <taxon>Endopterygota</taxon>
        <taxon>Hymenoptera</taxon>
        <taxon>Apocrita</taxon>
        <taxon>Ichneumonoidea</taxon>
        <taxon>Braconidae</taxon>
        <taxon>Braconinae</taxon>
        <taxon>Bracon</taxon>
    </lineage>
</organism>
<dbReference type="InterPro" id="IPR038614">
    <property type="entry name" value="GK_N_sf"/>
</dbReference>
<dbReference type="AlphaFoldDB" id="A0A6V7HTN0"/>